<dbReference type="EMBL" id="QGNW01000470">
    <property type="protein sequence ID" value="RVW70197.1"/>
    <property type="molecule type" value="Genomic_DNA"/>
</dbReference>
<sequence>MGVIEEGSISGYIPSNEAFSVHYPAYPSSTARAIETLGGTQAIRKNIVVETSELGIALWMSWVCFYCYGFLLPSEVELT</sequence>
<organism evidence="1 2">
    <name type="scientific">Vitis vinifera</name>
    <name type="common">Grape</name>
    <dbReference type="NCBI Taxonomy" id="29760"/>
    <lineage>
        <taxon>Eukaryota</taxon>
        <taxon>Viridiplantae</taxon>
        <taxon>Streptophyta</taxon>
        <taxon>Embryophyta</taxon>
        <taxon>Tracheophyta</taxon>
        <taxon>Spermatophyta</taxon>
        <taxon>Magnoliopsida</taxon>
        <taxon>eudicotyledons</taxon>
        <taxon>Gunneridae</taxon>
        <taxon>Pentapetalae</taxon>
        <taxon>rosids</taxon>
        <taxon>Vitales</taxon>
        <taxon>Vitaceae</taxon>
        <taxon>Viteae</taxon>
        <taxon>Vitis</taxon>
    </lineage>
</organism>
<proteinExistence type="predicted"/>
<reference evidence="1 2" key="1">
    <citation type="journal article" date="2018" name="PLoS Genet.">
        <title>Population sequencing reveals clonal diversity and ancestral inbreeding in the grapevine cultivar Chardonnay.</title>
        <authorList>
            <person name="Roach M.J."/>
            <person name="Johnson D.L."/>
            <person name="Bohlmann J."/>
            <person name="van Vuuren H.J."/>
            <person name="Jones S.J."/>
            <person name="Pretorius I.S."/>
            <person name="Schmidt S.A."/>
            <person name="Borneman A.R."/>
        </authorList>
    </citation>
    <scope>NUCLEOTIDE SEQUENCE [LARGE SCALE GENOMIC DNA]</scope>
    <source>
        <strain evidence="2">cv. Chardonnay</strain>
        <tissue evidence="1">Leaf</tissue>
    </source>
</reference>
<name>A0A438GDA5_VITVI</name>
<dbReference type="Gene3D" id="3.30.200.160">
    <property type="entry name" value="TFIIIC, subcomplex tauA, subunit Sfc1, barrel domain"/>
    <property type="match status" value="1"/>
</dbReference>
<protein>
    <submittedName>
        <fullName evidence="1">Uncharacterized protein</fullName>
    </submittedName>
</protein>
<dbReference type="AlphaFoldDB" id="A0A438GDA5"/>
<comment type="caution">
    <text evidence="1">The sequence shown here is derived from an EMBL/GenBank/DDBJ whole genome shotgun (WGS) entry which is preliminary data.</text>
</comment>
<dbReference type="InterPro" id="IPR042536">
    <property type="entry name" value="TFIIIC_tauA_Sfc1"/>
</dbReference>
<accession>A0A438GDA5</accession>
<evidence type="ECO:0000313" key="2">
    <source>
        <dbReference type="Proteomes" id="UP000288805"/>
    </source>
</evidence>
<evidence type="ECO:0000313" key="1">
    <source>
        <dbReference type="EMBL" id="RVW70197.1"/>
    </source>
</evidence>
<dbReference type="Proteomes" id="UP000288805">
    <property type="component" value="Unassembled WGS sequence"/>
</dbReference>
<gene>
    <name evidence="1" type="ORF">CK203_051512</name>
</gene>